<organism evidence="2 3">
    <name type="scientific">Ottowia beijingensis</name>
    <dbReference type="NCBI Taxonomy" id="1207057"/>
    <lineage>
        <taxon>Bacteria</taxon>
        <taxon>Pseudomonadati</taxon>
        <taxon>Pseudomonadota</taxon>
        <taxon>Betaproteobacteria</taxon>
        <taxon>Burkholderiales</taxon>
        <taxon>Comamonadaceae</taxon>
        <taxon>Ottowia</taxon>
    </lineage>
</organism>
<proteinExistence type="predicted"/>
<feature type="transmembrane region" description="Helical" evidence="1">
    <location>
        <begin position="37"/>
        <end position="57"/>
    </location>
</feature>
<feature type="transmembrane region" description="Helical" evidence="1">
    <location>
        <begin position="12"/>
        <end position="31"/>
    </location>
</feature>
<sequence>MKRLLHALDPRNATQAWLALLVITVVTAGIAVAERGVLPWVGWIIAALVWWKAWLVADHYLEVADAAPVFRRIVVAFISLAPVLLVVTAWMESR</sequence>
<reference evidence="2 3" key="1">
    <citation type="submission" date="2020-07" db="EMBL/GenBank/DDBJ databases">
        <authorList>
            <person name="Maaloum M."/>
        </authorList>
    </citation>
    <scope>NUCLEOTIDE SEQUENCE [LARGE SCALE GENOMIC DNA]</scope>
    <source>
        <strain evidence="2 3">GCS-AN-3</strain>
    </source>
</reference>
<evidence type="ECO:0000313" key="3">
    <source>
        <dbReference type="Proteomes" id="UP000589716"/>
    </source>
</evidence>
<feature type="transmembrane region" description="Helical" evidence="1">
    <location>
        <begin position="69"/>
        <end position="91"/>
    </location>
</feature>
<evidence type="ECO:0000256" key="1">
    <source>
        <dbReference type="SAM" id="Phobius"/>
    </source>
</evidence>
<keyword evidence="3" id="KW-1185">Reference proteome</keyword>
<evidence type="ECO:0000313" key="2">
    <source>
        <dbReference type="EMBL" id="NZA02135.1"/>
    </source>
</evidence>
<dbReference type="EMBL" id="JACCKX010000001">
    <property type="protein sequence ID" value="NZA02135.1"/>
    <property type="molecule type" value="Genomic_DNA"/>
</dbReference>
<name>A0A853IT03_9BURK</name>
<dbReference type="RefSeq" id="WP_180550493.1">
    <property type="nucleotide sequence ID" value="NZ_DAIPTI010000070.1"/>
</dbReference>
<accession>A0A853IT03</accession>
<comment type="caution">
    <text evidence="2">The sequence shown here is derived from an EMBL/GenBank/DDBJ whole genome shotgun (WGS) entry which is preliminary data.</text>
</comment>
<dbReference type="Proteomes" id="UP000589716">
    <property type="component" value="Unassembled WGS sequence"/>
</dbReference>
<evidence type="ECO:0008006" key="4">
    <source>
        <dbReference type="Google" id="ProtNLM"/>
    </source>
</evidence>
<keyword evidence="1" id="KW-1133">Transmembrane helix</keyword>
<keyword evidence="1" id="KW-0812">Transmembrane</keyword>
<keyword evidence="1" id="KW-0472">Membrane</keyword>
<protein>
    <recommendedName>
        <fullName evidence="4">Cytochrome C oxidase subunit IV</fullName>
    </recommendedName>
</protein>
<gene>
    <name evidence="2" type="ORF">H0I39_10930</name>
</gene>
<dbReference type="AlphaFoldDB" id="A0A853IT03"/>